<comment type="caution">
    <text evidence="6">The sequence shown here is derived from an EMBL/GenBank/DDBJ whole genome shotgun (WGS) entry which is preliminary data.</text>
</comment>
<feature type="transmembrane region" description="Helical" evidence="5">
    <location>
        <begin position="48"/>
        <end position="71"/>
    </location>
</feature>
<reference evidence="6 7" key="1">
    <citation type="submission" date="2018-12" db="EMBL/GenBank/DDBJ databases">
        <title>Mangrovimonas spongiae sp. nov., a novel member of the genus Mangrovimonas isolated from marine sponge.</title>
        <authorList>
            <person name="Zhuang L."/>
            <person name="Luo L."/>
        </authorList>
    </citation>
    <scope>NUCLEOTIDE SEQUENCE [LARGE SCALE GENOMIC DNA]</scope>
    <source>
        <strain evidence="6 7">HN-E26</strain>
    </source>
</reference>
<dbReference type="Gene3D" id="1.20.1530.20">
    <property type="match status" value="1"/>
</dbReference>
<feature type="transmembrane region" description="Helical" evidence="5">
    <location>
        <begin position="271"/>
        <end position="293"/>
    </location>
</feature>
<organism evidence="6 7">
    <name type="scientific">Mangrovimonas spongiae</name>
    <dbReference type="NCBI Taxonomy" id="2494697"/>
    <lineage>
        <taxon>Bacteria</taxon>
        <taxon>Pseudomonadati</taxon>
        <taxon>Bacteroidota</taxon>
        <taxon>Flavobacteriia</taxon>
        <taxon>Flavobacteriales</taxon>
        <taxon>Flavobacteriaceae</taxon>
        <taxon>Mangrovimonas</taxon>
    </lineage>
</organism>
<dbReference type="PANTHER" id="PTHR10361:SF28">
    <property type="entry name" value="P3 PROTEIN-RELATED"/>
    <property type="match status" value="1"/>
</dbReference>
<dbReference type="AlphaFoldDB" id="A0A3R9M9J6"/>
<dbReference type="Pfam" id="PF01758">
    <property type="entry name" value="SBF"/>
    <property type="match status" value="1"/>
</dbReference>
<dbReference type="OrthoDB" id="9806785at2"/>
<dbReference type="EMBL" id="RWBG01000002">
    <property type="protein sequence ID" value="RSK40476.1"/>
    <property type="molecule type" value="Genomic_DNA"/>
</dbReference>
<dbReference type="InterPro" id="IPR002657">
    <property type="entry name" value="BilAc:Na_symport/Acr3"/>
</dbReference>
<protein>
    <submittedName>
        <fullName evidence="6">Bile acid:sodium symporter family protein</fullName>
    </submittedName>
</protein>
<keyword evidence="2 5" id="KW-0812">Transmembrane</keyword>
<feature type="transmembrane region" description="Helical" evidence="5">
    <location>
        <begin position="15"/>
        <end position="36"/>
    </location>
</feature>
<evidence type="ECO:0000313" key="6">
    <source>
        <dbReference type="EMBL" id="RSK40476.1"/>
    </source>
</evidence>
<dbReference type="InterPro" id="IPR038770">
    <property type="entry name" value="Na+/solute_symporter_sf"/>
</dbReference>
<dbReference type="RefSeq" id="WP_125467391.1">
    <property type="nucleotide sequence ID" value="NZ_RWBG01000002.1"/>
</dbReference>
<evidence type="ECO:0000256" key="3">
    <source>
        <dbReference type="ARBA" id="ARBA00022989"/>
    </source>
</evidence>
<evidence type="ECO:0000256" key="4">
    <source>
        <dbReference type="ARBA" id="ARBA00023136"/>
    </source>
</evidence>
<gene>
    <name evidence="6" type="ORF">EJA19_05730</name>
</gene>
<name>A0A3R9M9J6_9FLAO</name>
<evidence type="ECO:0000256" key="2">
    <source>
        <dbReference type="ARBA" id="ARBA00022692"/>
    </source>
</evidence>
<dbReference type="GO" id="GO:0016020">
    <property type="term" value="C:membrane"/>
    <property type="evidence" value="ECO:0007669"/>
    <property type="project" value="UniProtKB-SubCell"/>
</dbReference>
<comment type="subcellular location">
    <subcellularLocation>
        <location evidence="1">Membrane</location>
        <topology evidence="1">Multi-pass membrane protein</topology>
    </subcellularLocation>
</comment>
<keyword evidence="4 5" id="KW-0472">Membrane</keyword>
<keyword evidence="3 5" id="KW-1133">Transmembrane helix</keyword>
<sequence>MQELDQVKINFDSQGLWILNIALAIVMFGVALGITLDDFKRLLHKPKLLFLGIASQFIMLPLVTFLFVYVVRPQPSIALGMFMVAACPGGNISNFMTHLAKGNSALSVSLTAFATLIAIVMTPFNFQFYGSLYQPTAGLLRDVALNPFDVLEVVGMILGIPLLLGMFVRKSFPELAQRLSKWLKPFSIIVFVAIVIIAFSKNLDVFTGYIDHVLLLGITHNFLAVLLGWFLAKSLKVSLRDKKTIAIETGIQNSGLGLLLIFTFFNGLGGMAIMAAFLGIWHIVSGLVLAYFWSFKTAKAQTVIH</sequence>
<keyword evidence="7" id="KW-1185">Reference proteome</keyword>
<feature type="transmembrane region" description="Helical" evidence="5">
    <location>
        <begin position="150"/>
        <end position="170"/>
    </location>
</feature>
<feature type="transmembrane region" description="Helical" evidence="5">
    <location>
        <begin position="77"/>
        <end position="96"/>
    </location>
</feature>
<feature type="transmembrane region" description="Helical" evidence="5">
    <location>
        <begin position="244"/>
        <end position="265"/>
    </location>
</feature>
<dbReference type="InterPro" id="IPR004710">
    <property type="entry name" value="Bilac:Na_transpt"/>
</dbReference>
<evidence type="ECO:0000313" key="7">
    <source>
        <dbReference type="Proteomes" id="UP000270620"/>
    </source>
</evidence>
<dbReference type="Proteomes" id="UP000270620">
    <property type="component" value="Unassembled WGS sequence"/>
</dbReference>
<proteinExistence type="predicted"/>
<feature type="transmembrane region" description="Helical" evidence="5">
    <location>
        <begin position="182"/>
        <end position="200"/>
    </location>
</feature>
<evidence type="ECO:0000256" key="5">
    <source>
        <dbReference type="SAM" id="Phobius"/>
    </source>
</evidence>
<dbReference type="PANTHER" id="PTHR10361">
    <property type="entry name" value="SODIUM-BILE ACID COTRANSPORTER"/>
    <property type="match status" value="1"/>
</dbReference>
<feature type="transmembrane region" description="Helical" evidence="5">
    <location>
        <begin position="108"/>
        <end position="130"/>
    </location>
</feature>
<evidence type="ECO:0000256" key="1">
    <source>
        <dbReference type="ARBA" id="ARBA00004141"/>
    </source>
</evidence>
<feature type="transmembrane region" description="Helical" evidence="5">
    <location>
        <begin position="212"/>
        <end position="232"/>
    </location>
</feature>
<accession>A0A3R9M9J6</accession>